<proteinExistence type="predicted"/>
<evidence type="ECO:0000313" key="2">
    <source>
        <dbReference type="EMBL" id="NYA71648.1"/>
    </source>
</evidence>
<organism evidence="2 3">
    <name type="scientific">Flavobacterium agri</name>
    <dbReference type="NCBI Taxonomy" id="2743471"/>
    <lineage>
        <taxon>Bacteria</taxon>
        <taxon>Pseudomonadati</taxon>
        <taxon>Bacteroidota</taxon>
        <taxon>Flavobacteriia</taxon>
        <taxon>Flavobacteriales</taxon>
        <taxon>Flavobacteriaceae</taxon>
        <taxon>Flavobacterium</taxon>
    </lineage>
</organism>
<dbReference type="Proteomes" id="UP000535020">
    <property type="component" value="Unassembled WGS sequence"/>
</dbReference>
<evidence type="ECO:0000313" key="3">
    <source>
        <dbReference type="Proteomes" id="UP000535020"/>
    </source>
</evidence>
<feature type="compositionally biased region" description="Basic and acidic residues" evidence="1">
    <location>
        <begin position="68"/>
        <end position="86"/>
    </location>
</feature>
<protein>
    <submittedName>
        <fullName evidence="2">Uncharacterized protein</fullName>
    </submittedName>
</protein>
<name>A0A7Y8Y328_9FLAO</name>
<sequence length="86" mass="9546">MGLGNFFKRLFGGPPENVNEPPPIESTPDPIKDASDYLMPQPEIVPENTEPIVEKASTFADDGNEDLADTKRNDRESDNRVEEDAD</sequence>
<gene>
    <name evidence="2" type="ORF">HZF10_11995</name>
</gene>
<comment type="caution">
    <text evidence="2">The sequence shown here is derived from an EMBL/GenBank/DDBJ whole genome shotgun (WGS) entry which is preliminary data.</text>
</comment>
<dbReference type="RefSeq" id="WP_176006440.1">
    <property type="nucleotide sequence ID" value="NZ_JABWMI010000011.1"/>
</dbReference>
<dbReference type="EMBL" id="JACBJI010000004">
    <property type="protein sequence ID" value="NYA71648.1"/>
    <property type="molecule type" value="Genomic_DNA"/>
</dbReference>
<dbReference type="AlphaFoldDB" id="A0A7Y8Y328"/>
<keyword evidence="3" id="KW-1185">Reference proteome</keyword>
<feature type="region of interest" description="Disordered" evidence="1">
    <location>
        <begin position="1"/>
        <end position="86"/>
    </location>
</feature>
<evidence type="ECO:0000256" key="1">
    <source>
        <dbReference type="SAM" id="MobiDB-lite"/>
    </source>
</evidence>
<reference evidence="2 3" key="1">
    <citation type="submission" date="2020-07" db="EMBL/GenBank/DDBJ databases">
        <authorList>
            <person name="Sun Q."/>
        </authorList>
    </citation>
    <scope>NUCLEOTIDE SEQUENCE [LARGE SCALE GENOMIC DNA]</scope>
    <source>
        <strain evidence="2 3">MAH-1</strain>
    </source>
</reference>
<accession>A0A7Y8Y328</accession>